<comment type="caution">
    <text evidence="2">The sequence shown here is derived from an EMBL/GenBank/DDBJ whole genome shotgun (WGS) entry which is preliminary data.</text>
</comment>
<evidence type="ECO:0000313" key="2">
    <source>
        <dbReference type="EMBL" id="KTB36725.1"/>
    </source>
</evidence>
<gene>
    <name evidence="2" type="ORF">WG66_10683</name>
</gene>
<dbReference type="eggNOG" id="ENOG502SYA8">
    <property type="taxonomic scope" value="Eukaryota"/>
</dbReference>
<keyword evidence="1" id="KW-0472">Membrane</keyword>
<dbReference type="Proteomes" id="UP000054988">
    <property type="component" value="Unassembled WGS sequence"/>
</dbReference>
<accession>A0A0W0FKF9</accession>
<keyword evidence="1" id="KW-1133">Transmembrane helix</keyword>
<keyword evidence="1" id="KW-0812">Transmembrane</keyword>
<name>A0A0W0FKF9_MONRR</name>
<proteinExistence type="predicted"/>
<protein>
    <submittedName>
        <fullName evidence="2">Uncharacterized protein</fullName>
    </submittedName>
</protein>
<reference evidence="2 3" key="1">
    <citation type="submission" date="2015-12" db="EMBL/GenBank/DDBJ databases">
        <title>Draft genome sequence of Moniliophthora roreri, the causal agent of frosty pod rot of cacao.</title>
        <authorList>
            <person name="Aime M.C."/>
            <person name="Diaz-Valderrama J.R."/>
            <person name="Kijpornyongpan T."/>
            <person name="Phillips-Mora W."/>
        </authorList>
    </citation>
    <scope>NUCLEOTIDE SEQUENCE [LARGE SCALE GENOMIC DNA]</scope>
    <source>
        <strain evidence="2 3">MCA 2952</strain>
    </source>
</reference>
<organism evidence="2 3">
    <name type="scientific">Moniliophthora roreri</name>
    <name type="common">Frosty pod rot fungus</name>
    <name type="synonym">Monilia roreri</name>
    <dbReference type="NCBI Taxonomy" id="221103"/>
    <lineage>
        <taxon>Eukaryota</taxon>
        <taxon>Fungi</taxon>
        <taxon>Dikarya</taxon>
        <taxon>Basidiomycota</taxon>
        <taxon>Agaricomycotina</taxon>
        <taxon>Agaricomycetes</taxon>
        <taxon>Agaricomycetidae</taxon>
        <taxon>Agaricales</taxon>
        <taxon>Marasmiineae</taxon>
        <taxon>Marasmiaceae</taxon>
        <taxon>Moniliophthora</taxon>
    </lineage>
</organism>
<evidence type="ECO:0000256" key="1">
    <source>
        <dbReference type="SAM" id="Phobius"/>
    </source>
</evidence>
<feature type="transmembrane region" description="Helical" evidence="1">
    <location>
        <begin position="6"/>
        <end position="32"/>
    </location>
</feature>
<dbReference type="Gene3D" id="1.20.1280.50">
    <property type="match status" value="1"/>
</dbReference>
<dbReference type="AlphaFoldDB" id="A0A0W0FKF9"/>
<dbReference type="EMBL" id="LATX01001884">
    <property type="protein sequence ID" value="KTB36725.1"/>
    <property type="molecule type" value="Genomic_DNA"/>
</dbReference>
<evidence type="ECO:0000313" key="3">
    <source>
        <dbReference type="Proteomes" id="UP000054988"/>
    </source>
</evidence>
<sequence>MADSVALLFATNLATIGGHVAEMISIFVYPVIGYFWTRRRRRSPSVDFNVTEELPRSMALMQGMTDPIESLAKCIASLVLVLQALESLRADEALSQLPKGRNRFSKLFQEHNGLQEGILTLTEELSQRHVTTPEDPAILQMIAHVSQKVRLLQLKTEMLSIDIRKVKSVCGDIGNTVEVGPFVDVDPEQGLPYQPPVVHEQAPRVIQEKDTPQCPYYRSSSIEKSELRFTSQPIVSPLNEETTKENINGYCETQSSDLSILPIGPLGHDWDEHSKLEQRQHLKLPKRGTGIIIAVYNWLGNQFIQEILEPIMTQNPIHGSAHSLANLSDSAQSLLDYLDPESQNVSLPIFDIDHLSDAMKQITIHIQRVQTHVDVFEGAALTARTRVSHLQSLLKSYQNLSIPIVRMPSELLALVFEYCVQADTGGHALSHHATAWVLGQTCQRWRTVALSTPSLWRIIRVNTRILNRCDCHTNHLTMLRTWLERSRQLPISCLAILDDQEKSEINANILDLLITHSNRWYAVDFTFGRQGSLYERFSAMEGSLPVLRACRLKVTINAESERLGGRRWSVWDAPNLKEATFYVVSDRDHILHEIIPQWTQLEELAWMLNTPIPFLDVASSFTNLRYCYIDISTDVDIPTTQRCVLPCLRHLDVAGPFYSVLGIINRLSLPSLQDLDLDFDEHIGGVADHLLLSLGRLQARSSCHLRHLSAPFPMFSSPNASLLVEKIGTVDDLRVLLSTEEDNKPAIDNFIGGRVFRGLRTLHLLFREPPDEDPTLFSRAVDMVQSRRTLHPGVSRLEKLSLDFVRSPFSADERISTRLQPFQKLKELQRDGLILLGRAVDNKWYSIYGDAHWNAGDFRRAARRWARFGYSDWLYEQEIADYLKVYSPFCSSAVTKSVFLSLAGFQHEVTY</sequence>